<name>A0AAV8W4K1_9CUCU</name>
<evidence type="ECO:0000313" key="2">
    <source>
        <dbReference type="Proteomes" id="UP001159042"/>
    </source>
</evidence>
<proteinExistence type="predicted"/>
<dbReference type="AlphaFoldDB" id="A0AAV8W4K1"/>
<dbReference type="EMBL" id="JANEYG010000011">
    <property type="protein sequence ID" value="KAJ8921269.1"/>
    <property type="molecule type" value="Genomic_DNA"/>
</dbReference>
<comment type="caution">
    <text evidence="1">The sequence shown here is derived from an EMBL/GenBank/DDBJ whole genome shotgun (WGS) entry which is preliminary data.</text>
</comment>
<gene>
    <name evidence="1" type="ORF">NQ315_013741</name>
</gene>
<keyword evidence="2" id="KW-1185">Reference proteome</keyword>
<reference evidence="1 2" key="1">
    <citation type="journal article" date="2023" name="Insect Mol. Biol.">
        <title>Genome sequencing provides insights into the evolution of gene families encoding plant cell wall-degrading enzymes in longhorned beetles.</title>
        <authorList>
            <person name="Shin N.R."/>
            <person name="Okamura Y."/>
            <person name="Kirsch R."/>
            <person name="Pauchet Y."/>
        </authorList>
    </citation>
    <scope>NUCLEOTIDE SEQUENCE [LARGE SCALE GENOMIC DNA]</scope>
    <source>
        <strain evidence="1">EAD_L_NR</strain>
    </source>
</reference>
<dbReference type="Proteomes" id="UP001159042">
    <property type="component" value="Unassembled WGS sequence"/>
</dbReference>
<dbReference type="PANTHER" id="PTHR21301">
    <property type="entry name" value="REVERSE TRANSCRIPTASE"/>
    <property type="match status" value="1"/>
</dbReference>
<dbReference type="PANTHER" id="PTHR21301:SF11">
    <property type="entry name" value="GIY-YIG DOMAIN-CONTAINING PROTEIN"/>
    <property type="match status" value="1"/>
</dbReference>
<accession>A0AAV8W4K1</accession>
<evidence type="ECO:0000313" key="1">
    <source>
        <dbReference type="EMBL" id="KAJ8921269.1"/>
    </source>
</evidence>
<sequence>MDYRKSTKQRFLCAPLLARSEDPPMRYARFLAKQLQPYIGQSETYIKDSAHFIEKIKNLGVAPNNILVSFNAVSLFTMVPVNETMNYLKDSFLEDLVKLFQHCLTTTYFKWKRDFYEQIDGVAMENPLKGIEKELKQLEEAFVANGYSSQEIKRAIRPNRHRGGDSHEKNAEQSGFACLPYIHKGSLCWTGMAVVSDAGCASRTLLDLDNILRVDGF</sequence>
<organism evidence="1 2">
    <name type="scientific">Exocentrus adspersus</name>
    <dbReference type="NCBI Taxonomy" id="1586481"/>
    <lineage>
        <taxon>Eukaryota</taxon>
        <taxon>Metazoa</taxon>
        <taxon>Ecdysozoa</taxon>
        <taxon>Arthropoda</taxon>
        <taxon>Hexapoda</taxon>
        <taxon>Insecta</taxon>
        <taxon>Pterygota</taxon>
        <taxon>Neoptera</taxon>
        <taxon>Endopterygota</taxon>
        <taxon>Coleoptera</taxon>
        <taxon>Polyphaga</taxon>
        <taxon>Cucujiformia</taxon>
        <taxon>Chrysomeloidea</taxon>
        <taxon>Cerambycidae</taxon>
        <taxon>Lamiinae</taxon>
        <taxon>Acanthocinini</taxon>
        <taxon>Exocentrus</taxon>
    </lineage>
</organism>
<protein>
    <submittedName>
        <fullName evidence="1">Uncharacterized protein</fullName>
    </submittedName>
</protein>